<dbReference type="Proteomes" id="UP001187192">
    <property type="component" value="Unassembled WGS sequence"/>
</dbReference>
<proteinExistence type="predicted"/>
<evidence type="ECO:0000313" key="1">
    <source>
        <dbReference type="EMBL" id="GMN60699.1"/>
    </source>
</evidence>
<sequence>MFLIPIVICIRLEGAVTGRGVLGFPASLLVCELLSARHRRSSGLGWWAQGLWWFASDEVIVWAGLGVCGLSLVAEMVKWTGGWFSGCSRRCQLLDWRGAAGRCCMGVAGVGAVWASLIRWFGVAGRVWEQWLSTTGPVGWLVETVKSAAGLERRWMVAMVESAAGRDRNGEVGGNGGFSTWLTGQKRMKTKRKWGL</sequence>
<protein>
    <submittedName>
        <fullName evidence="1">Uncharacterized protein</fullName>
    </submittedName>
</protein>
<gene>
    <name evidence="1" type="ORF">TIFTF001_029804</name>
</gene>
<comment type="caution">
    <text evidence="1">The sequence shown here is derived from an EMBL/GenBank/DDBJ whole genome shotgun (WGS) entry which is preliminary data.</text>
</comment>
<evidence type="ECO:0000313" key="2">
    <source>
        <dbReference type="Proteomes" id="UP001187192"/>
    </source>
</evidence>
<organism evidence="1 2">
    <name type="scientific">Ficus carica</name>
    <name type="common">Common fig</name>
    <dbReference type="NCBI Taxonomy" id="3494"/>
    <lineage>
        <taxon>Eukaryota</taxon>
        <taxon>Viridiplantae</taxon>
        <taxon>Streptophyta</taxon>
        <taxon>Embryophyta</taxon>
        <taxon>Tracheophyta</taxon>
        <taxon>Spermatophyta</taxon>
        <taxon>Magnoliopsida</taxon>
        <taxon>eudicotyledons</taxon>
        <taxon>Gunneridae</taxon>
        <taxon>Pentapetalae</taxon>
        <taxon>rosids</taxon>
        <taxon>fabids</taxon>
        <taxon>Rosales</taxon>
        <taxon>Moraceae</taxon>
        <taxon>Ficeae</taxon>
        <taxon>Ficus</taxon>
    </lineage>
</organism>
<keyword evidence="2" id="KW-1185">Reference proteome</keyword>
<accession>A0AA88DSL7</accession>
<reference evidence="1" key="1">
    <citation type="submission" date="2023-07" db="EMBL/GenBank/DDBJ databases">
        <title>draft genome sequence of fig (Ficus carica).</title>
        <authorList>
            <person name="Takahashi T."/>
            <person name="Nishimura K."/>
        </authorList>
    </citation>
    <scope>NUCLEOTIDE SEQUENCE</scope>
</reference>
<dbReference type="EMBL" id="BTGU01000101">
    <property type="protein sequence ID" value="GMN60699.1"/>
    <property type="molecule type" value="Genomic_DNA"/>
</dbReference>
<dbReference type="AlphaFoldDB" id="A0AA88DSL7"/>
<name>A0AA88DSL7_FICCA</name>